<evidence type="ECO:0000313" key="1">
    <source>
        <dbReference type="EMBL" id="GAA1614427.1"/>
    </source>
</evidence>
<dbReference type="InterPro" id="IPR017642">
    <property type="entry name" value="DNA_S_mod_DndB"/>
</dbReference>
<organism evidence="1 2">
    <name type="scientific">Nonomuraea maheshkhaliensis</name>
    <dbReference type="NCBI Taxonomy" id="419590"/>
    <lineage>
        <taxon>Bacteria</taxon>
        <taxon>Bacillati</taxon>
        <taxon>Actinomycetota</taxon>
        <taxon>Actinomycetes</taxon>
        <taxon>Streptosporangiales</taxon>
        <taxon>Streptosporangiaceae</taxon>
        <taxon>Nonomuraea</taxon>
    </lineage>
</organism>
<evidence type="ECO:0008006" key="3">
    <source>
        <dbReference type="Google" id="ProtNLM"/>
    </source>
</evidence>
<dbReference type="Proteomes" id="UP001500064">
    <property type="component" value="Unassembled WGS sequence"/>
</dbReference>
<proteinExistence type="predicted"/>
<protein>
    <recommendedName>
        <fullName evidence="3">DGQHR domain-containing protein</fullName>
    </recommendedName>
</protein>
<dbReference type="EMBL" id="BAAAMU010000003">
    <property type="protein sequence ID" value="GAA1614427.1"/>
    <property type="molecule type" value="Genomic_DNA"/>
</dbReference>
<comment type="caution">
    <text evidence="1">The sequence shown here is derived from an EMBL/GenBank/DDBJ whole genome shotgun (WGS) entry which is preliminary data.</text>
</comment>
<name>A0ABN2EQ92_9ACTN</name>
<sequence length="364" mass="40319">MTDAYVLRLPALAIRQGAHTLYQFGVDGKLLPGFATVSRIHRDDDGNLLGYQRPETHNHIQGIRRYLESQGALMPTSITLAFNHQVAFEPIDIPTVVDYATLGVLSIPVDPALDDVDKPALIVDGQQRGAAIRGANLDQWPISAVGFVADPDEQRTQFILTNNTKPLPKGLIHELLPSASGTLPAAWQRRQAPATILAQLNTTPGAFQHAIRTPTEPDGRVKDTAVLRMIEASLYNGALYRYRNPDDGTVNVDQAVSHLLTFWNLVAKRWPTAWKLEPRLSRLTHGAGIQAVGVLMDDLTTDRLDTEAIWTALDRIGDQAAWTFADGTWQLRTGEIRRWNDFQNVGAHARLLSDHLRYLAKLLG</sequence>
<dbReference type="NCBIfam" id="TIGR03187">
    <property type="entry name" value="DGQHR"/>
    <property type="match status" value="1"/>
</dbReference>
<dbReference type="Pfam" id="PF14072">
    <property type="entry name" value="DndB"/>
    <property type="match status" value="1"/>
</dbReference>
<dbReference type="NCBIfam" id="NF041060">
    <property type="entry name" value="DpdB"/>
    <property type="match status" value="1"/>
</dbReference>
<dbReference type="InterPro" id="IPR017601">
    <property type="entry name" value="DGQHR-contain_dom"/>
</dbReference>
<evidence type="ECO:0000313" key="2">
    <source>
        <dbReference type="Proteomes" id="UP001500064"/>
    </source>
</evidence>
<dbReference type="CDD" id="cd16413">
    <property type="entry name" value="DGQHR_domain"/>
    <property type="match status" value="1"/>
</dbReference>
<dbReference type="RefSeq" id="WP_346101497.1">
    <property type="nucleotide sequence ID" value="NZ_BAAAMU010000003.1"/>
</dbReference>
<reference evidence="1 2" key="1">
    <citation type="journal article" date="2019" name="Int. J. Syst. Evol. Microbiol.">
        <title>The Global Catalogue of Microorganisms (GCM) 10K type strain sequencing project: providing services to taxonomists for standard genome sequencing and annotation.</title>
        <authorList>
            <consortium name="The Broad Institute Genomics Platform"/>
            <consortium name="The Broad Institute Genome Sequencing Center for Infectious Disease"/>
            <person name="Wu L."/>
            <person name="Ma J."/>
        </authorList>
    </citation>
    <scope>NUCLEOTIDE SEQUENCE [LARGE SCALE GENOMIC DNA]</scope>
    <source>
        <strain evidence="1 2">JCM 13929</strain>
    </source>
</reference>
<gene>
    <name evidence="1" type="ORF">GCM10009733_008290</name>
</gene>
<accession>A0ABN2EQ92</accession>
<keyword evidence="2" id="KW-1185">Reference proteome</keyword>